<dbReference type="SUPFAM" id="SSF51905">
    <property type="entry name" value="FAD/NAD(P)-binding domain"/>
    <property type="match status" value="1"/>
</dbReference>
<dbReference type="Gene3D" id="3.50.50.60">
    <property type="entry name" value="FAD/NAD(P)-binding domain"/>
    <property type="match status" value="1"/>
</dbReference>
<sequence>MDIVFVGAGLANCLMAARLAAQRPGLHMLLLEAGESVGGNHSWSCHDSDLTADQRAFLAPFQSYRWAGHGVHFPAFSRTLKGGYATISSERMAEVMNERLCAAIRTNARVAHVAADHVVLEGGERIDARAVVDGRGPRASRHLDLGYQTFLGQELRLSRPHGLTRPVIMDARVEQLGGYRFVYVLPLDDDTLLVEDTYYADGPELPTDALRGRISAYAAAQGWVVDYVVREEDGILPIALGGDIDAFLGEIPAGVAPAGLRAGLFHPTTGYSLPDALALADTVSALADLSGPALSAAMRAHAAAAWNGRGFFRLLNRMLFRAADPERRYAILQRFYGLSEDLIARFYADRLTLADKARILSGRPPVSVFRALSCLVETKAAPGSP</sequence>
<evidence type="ECO:0000313" key="2">
    <source>
        <dbReference type="EMBL" id="TLX42656.1"/>
    </source>
</evidence>
<dbReference type="EMBL" id="VAUP01000028">
    <property type="protein sequence ID" value="TLX42656.1"/>
    <property type="molecule type" value="Genomic_DNA"/>
</dbReference>
<comment type="similarity">
    <text evidence="1">Belongs to the lycopene cyclase family.</text>
</comment>
<dbReference type="NCBIfam" id="TIGR01790">
    <property type="entry name" value="carotene-cycl"/>
    <property type="match status" value="1"/>
</dbReference>
<dbReference type="GO" id="GO:0016705">
    <property type="term" value="F:oxidoreductase activity, acting on paired donors, with incorporation or reduction of molecular oxygen"/>
    <property type="evidence" value="ECO:0007669"/>
    <property type="project" value="InterPro"/>
</dbReference>
<dbReference type="Pfam" id="PF05834">
    <property type="entry name" value="Lycopene_cycl"/>
    <property type="match status" value="1"/>
</dbReference>
<comment type="caution">
    <text evidence="2">The sequence shown here is derived from an EMBL/GenBank/DDBJ whole genome shotgun (WGS) entry which is preliminary data.</text>
</comment>
<dbReference type="RefSeq" id="WP_138400016.1">
    <property type="nucleotide sequence ID" value="NZ_JBAFVI010000004.1"/>
</dbReference>
<dbReference type="EC" id="5.5.1.19" evidence="2"/>
<evidence type="ECO:0000256" key="1">
    <source>
        <dbReference type="ARBA" id="ARBA00006599"/>
    </source>
</evidence>
<dbReference type="OrthoDB" id="5793379at2"/>
<evidence type="ECO:0000313" key="3">
    <source>
        <dbReference type="Proteomes" id="UP000305131"/>
    </source>
</evidence>
<dbReference type="Proteomes" id="UP000305131">
    <property type="component" value="Unassembled WGS sequence"/>
</dbReference>
<dbReference type="InterPro" id="IPR010108">
    <property type="entry name" value="Lycopene_cyclase_b/e"/>
</dbReference>
<dbReference type="GeneID" id="95774484"/>
<accession>A0A6C1KRJ7</accession>
<dbReference type="GO" id="GO:0016117">
    <property type="term" value="P:carotenoid biosynthetic process"/>
    <property type="evidence" value="ECO:0007669"/>
    <property type="project" value="InterPro"/>
</dbReference>
<name>A0A6C1KRJ7_XANAU</name>
<gene>
    <name evidence="2" type="primary">crtY</name>
    <name evidence="2" type="ORF">FBQ73_13565</name>
</gene>
<dbReference type="AlphaFoldDB" id="A0A6C1KRJ7"/>
<keyword evidence="2" id="KW-0413">Isomerase</keyword>
<reference evidence="2 3" key="1">
    <citation type="submission" date="2019-05" db="EMBL/GenBank/DDBJ databases">
        <authorList>
            <person name="Zhou X."/>
        </authorList>
    </citation>
    <scope>NUCLEOTIDE SEQUENCE [LARGE SCALE GENOMIC DNA]</scope>
    <source>
        <strain evidence="2 3">DSM 432</strain>
    </source>
</reference>
<organism evidence="2 3">
    <name type="scientific">Xanthobacter autotrophicus</name>
    <dbReference type="NCBI Taxonomy" id="280"/>
    <lineage>
        <taxon>Bacteria</taxon>
        <taxon>Pseudomonadati</taxon>
        <taxon>Pseudomonadota</taxon>
        <taxon>Alphaproteobacteria</taxon>
        <taxon>Hyphomicrobiales</taxon>
        <taxon>Xanthobacteraceae</taxon>
        <taxon>Xanthobacter</taxon>
    </lineage>
</organism>
<dbReference type="GO" id="GO:0045436">
    <property type="term" value="F:lycopene beta cyclase activity"/>
    <property type="evidence" value="ECO:0007669"/>
    <property type="project" value="InterPro"/>
</dbReference>
<dbReference type="NCBIfam" id="TIGR01789">
    <property type="entry name" value="lycopene_cycl"/>
    <property type="match status" value="1"/>
</dbReference>
<dbReference type="InterPro" id="IPR036188">
    <property type="entry name" value="FAD/NAD-bd_sf"/>
</dbReference>
<protein>
    <submittedName>
        <fullName evidence="2">Lycopene beta-cyclase CrtY</fullName>
        <ecNumber evidence="2">5.5.1.19</ecNumber>
    </submittedName>
</protein>
<dbReference type="InterPro" id="IPR008461">
    <property type="entry name" value="CrtY"/>
</dbReference>
<proteinExistence type="inferred from homology"/>